<sequence>MIVFAPRQYHESVFTEVVPLLPQLALLRSITVNAACSDEKHAPLLVEVRNLEVLTIESPTRAILQRLPDWLGELSKTLRILRLTHSCGSVTPGVLRSFIPHLQNVSAFALGLSYSLTDNDVFEFWQELPSLRSLEFRYYLQLRPSITPRLLHLRHLTVHYSNISTREHANRFCRWVRRVISHSPLESLRLICENEVFGPAVSFDPLAEHLTLKHAMRLRILDMRDCFVGKGLFLALCRSCTSLEELRVSISQDTLDEFSSVASSLRRLHTVEFHIRNRKRRPPLPPAFVEMLMRMIALLVPLLFKTAIAHRRRKLPPGPKGLPLLGSVLQLPGTFQELKFAEWGKQYGDVVYFKVFRTPTIVLNSLEAVREVLDKRSSKYSDRPRMTLLVEVMEQTAALVSIPYGDRLRKHRKWLHDGVANKSKLTEYRDVQRREVRKLLQNLLDDPAAFRDHLHLYLAAILMEVTYGKQVTSLDDELVQVAELALEAGNDSGSPGSLLVDFFPILKYFPSWLPGGGYKTKAMIGRKHIKDWEELPYDKAFADLTSGTISPCIFTSVLSNYHGAPPPEDVKEIKGLGFNVYNAGMETSRGTLLMFLFCMTRYPHVLRKAQKEMDGIFGHDRLPDFSDRESLPYLNAVLEEILRWHPALPTAVPHRLMIDDKYRGYDLPAGATVIANTWAITRDTRYFPDPEEFRPERYLVSDEEKRDLLLPSSFVFGYGRRVCPGQPLADASIWIAMANIVALFNIRKPVDAAGNEITPAAKFLPGFTSQLAPFVCHILPRSSQAAVLISQSDM</sequence>
<dbReference type="PRINTS" id="PR00385">
    <property type="entry name" value="P450"/>
</dbReference>
<dbReference type="EMBL" id="JAPEVG010000049">
    <property type="protein sequence ID" value="KAJ8489423.1"/>
    <property type="molecule type" value="Genomic_DNA"/>
</dbReference>
<evidence type="ECO:0000256" key="13">
    <source>
        <dbReference type="PIRSR" id="PIRSR602401-1"/>
    </source>
</evidence>
<dbReference type="PRINTS" id="PR00463">
    <property type="entry name" value="EP450I"/>
</dbReference>
<evidence type="ECO:0008006" key="16">
    <source>
        <dbReference type="Google" id="ProtNLM"/>
    </source>
</evidence>
<comment type="subcellular location">
    <subcellularLocation>
        <location evidence="2">Membrane</location>
        <topology evidence="2">Single-pass membrane protein</topology>
    </subcellularLocation>
</comment>
<keyword evidence="5 13" id="KW-0349">Heme</keyword>
<dbReference type="SUPFAM" id="SSF48264">
    <property type="entry name" value="Cytochrome P450"/>
    <property type="match status" value="1"/>
</dbReference>
<comment type="caution">
    <text evidence="14">The sequence shown here is derived from an EMBL/GenBank/DDBJ whole genome shotgun (WGS) entry which is preliminary data.</text>
</comment>
<dbReference type="InterPro" id="IPR017972">
    <property type="entry name" value="Cyt_P450_CS"/>
</dbReference>
<dbReference type="PANTHER" id="PTHR46300">
    <property type="entry name" value="P450, PUTATIVE (EUROFUNG)-RELATED-RELATED"/>
    <property type="match status" value="1"/>
</dbReference>
<dbReference type="GO" id="GO:0016020">
    <property type="term" value="C:membrane"/>
    <property type="evidence" value="ECO:0007669"/>
    <property type="project" value="UniProtKB-SubCell"/>
</dbReference>
<gene>
    <name evidence="14" type="ORF">ONZ51_g2932</name>
</gene>
<dbReference type="GO" id="GO:0020037">
    <property type="term" value="F:heme binding"/>
    <property type="evidence" value="ECO:0007669"/>
    <property type="project" value="InterPro"/>
</dbReference>
<dbReference type="InterPro" id="IPR036396">
    <property type="entry name" value="Cyt_P450_sf"/>
</dbReference>
<evidence type="ECO:0000256" key="2">
    <source>
        <dbReference type="ARBA" id="ARBA00004167"/>
    </source>
</evidence>
<dbReference type="InterPro" id="IPR032675">
    <property type="entry name" value="LRR_dom_sf"/>
</dbReference>
<name>A0AAD7TZ79_9APHY</name>
<proteinExistence type="inferred from homology"/>
<keyword evidence="8" id="KW-1133">Transmembrane helix</keyword>
<dbReference type="Gene3D" id="3.80.10.10">
    <property type="entry name" value="Ribonuclease Inhibitor"/>
    <property type="match status" value="1"/>
</dbReference>
<dbReference type="PANTHER" id="PTHR46300:SF7">
    <property type="entry name" value="P450, PUTATIVE (EUROFUNG)-RELATED"/>
    <property type="match status" value="1"/>
</dbReference>
<comment type="pathway">
    <text evidence="3">Secondary metabolite biosynthesis.</text>
</comment>
<dbReference type="InterPro" id="IPR001128">
    <property type="entry name" value="Cyt_P450"/>
</dbReference>
<feature type="binding site" description="axial binding residue" evidence="13">
    <location>
        <position position="723"/>
    </location>
    <ligand>
        <name>heme</name>
        <dbReference type="ChEBI" id="CHEBI:30413"/>
    </ligand>
    <ligandPart>
        <name>Fe</name>
        <dbReference type="ChEBI" id="CHEBI:18248"/>
    </ligandPart>
</feature>
<dbReference type="GO" id="GO:0016705">
    <property type="term" value="F:oxidoreductase activity, acting on paired donors, with incorporation or reduction of molecular oxygen"/>
    <property type="evidence" value="ECO:0007669"/>
    <property type="project" value="InterPro"/>
</dbReference>
<reference evidence="14" key="1">
    <citation type="submission" date="2022-11" db="EMBL/GenBank/DDBJ databases">
        <title>Genome Sequence of Cubamyces cubensis.</title>
        <authorList>
            <person name="Buettner E."/>
        </authorList>
    </citation>
    <scope>NUCLEOTIDE SEQUENCE</scope>
    <source>
        <strain evidence="14">MPL-01</strain>
    </source>
</reference>
<evidence type="ECO:0000256" key="9">
    <source>
        <dbReference type="ARBA" id="ARBA00023002"/>
    </source>
</evidence>
<dbReference type="Proteomes" id="UP001215151">
    <property type="component" value="Unassembled WGS sequence"/>
</dbReference>
<dbReference type="GO" id="GO:0004497">
    <property type="term" value="F:monooxygenase activity"/>
    <property type="evidence" value="ECO:0007669"/>
    <property type="project" value="UniProtKB-KW"/>
</dbReference>
<evidence type="ECO:0000256" key="1">
    <source>
        <dbReference type="ARBA" id="ARBA00001971"/>
    </source>
</evidence>
<evidence type="ECO:0000256" key="6">
    <source>
        <dbReference type="ARBA" id="ARBA00022692"/>
    </source>
</evidence>
<accession>A0AAD7TZ79</accession>
<evidence type="ECO:0000256" key="8">
    <source>
        <dbReference type="ARBA" id="ARBA00022989"/>
    </source>
</evidence>
<dbReference type="InterPro" id="IPR002401">
    <property type="entry name" value="Cyt_P450_E_grp-I"/>
</dbReference>
<comment type="similarity">
    <text evidence="4">Belongs to the cytochrome P450 family.</text>
</comment>
<evidence type="ECO:0000256" key="4">
    <source>
        <dbReference type="ARBA" id="ARBA00010617"/>
    </source>
</evidence>
<evidence type="ECO:0000256" key="5">
    <source>
        <dbReference type="ARBA" id="ARBA00022617"/>
    </source>
</evidence>
<dbReference type="CDD" id="cd11065">
    <property type="entry name" value="CYP64-like"/>
    <property type="match status" value="1"/>
</dbReference>
<evidence type="ECO:0000313" key="14">
    <source>
        <dbReference type="EMBL" id="KAJ8489423.1"/>
    </source>
</evidence>
<dbReference type="GO" id="GO:0005506">
    <property type="term" value="F:iron ion binding"/>
    <property type="evidence" value="ECO:0007669"/>
    <property type="project" value="InterPro"/>
</dbReference>
<protein>
    <recommendedName>
        <fullName evidence="16">Cytochrome P450</fullName>
    </recommendedName>
</protein>
<dbReference type="Pfam" id="PF00067">
    <property type="entry name" value="p450"/>
    <property type="match status" value="1"/>
</dbReference>
<evidence type="ECO:0000256" key="11">
    <source>
        <dbReference type="ARBA" id="ARBA00023033"/>
    </source>
</evidence>
<dbReference type="Gene3D" id="1.10.630.10">
    <property type="entry name" value="Cytochrome P450"/>
    <property type="match status" value="1"/>
</dbReference>
<keyword evidence="6" id="KW-0812">Transmembrane</keyword>
<dbReference type="SUPFAM" id="SSF52047">
    <property type="entry name" value="RNI-like"/>
    <property type="match status" value="1"/>
</dbReference>
<keyword evidence="10 13" id="KW-0408">Iron</keyword>
<dbReference type="AlphaFoldDB" id="A0AAD7TZ79"/>
<evidence type="ECO:0000256" key="7">
    <source>
        <dbReference type="ARBA" id="ARBA00022723"/>
    </source>
</evidence>
<comment type="cofactor">
    <cofactor evidence="1 13">
        <name>heme</name>
        <dbReference type="ChEBI" id="CHEBI:30413"/>
    </cofactor>
</comment>
<dbReference type="InterPro" id="IPR050364">
    <property type="entry name" value="Cytochrome_P450_fung"/>
</dbReference>
<keyword evidence="12" id="KW-0472">Membrane</keyword>
<keyword evidence="7 13" id="KW-0479">Metal-binding</keyword>
<keyword evidence="9" id="KW-0560">Oxidoreductase</keyword>
<evidence type="ECO:0000256" key="12">
    <source>
        <dbReference type="ARBA" id="ARBA00023136"/>
    </source>
</evidence>
<evidence type="ECO:0000313" key="15">
    <source>
        <dbReference type="Proteomes" id="UP001215151"/>
    </source>
</evidence>
<keyword evidence="11" id="KW-0503">Monooxygenase</keyword>
<keyword evidence="15" id="KW-1185">Reference proteome</keyword>
<dbReference type="PROSITE" id="PS00086">
    <property type="entry name" value="CYTOCHROME_P450"/>
    <property type="match status" value="1"/>
</dbReference>
<evidence type="ECO:0000256" key="10">
    <source>
        <dbReference type="ARBA" id="ARBA00023004"/>
    </source>
</evidence>
<organism evidence="14 15">
    <name type="scientific">Trametes cubensis</name>
    <dbReference type="NCBI Taxonomy" id="1111947"/>
    <lineage>
        <taxon>Eukaryota</taxon>
        <taxon>Fungi</taxon>
        <taxon>Dikarya</taxon>
        <taxon>Basidiomycota</taxon>
        <taxon>Agaricomycotina</taxon>
        <taxon>Agaricomycetes</taxon>
        <taxon>Polyporales</taxon>
        <taxon>Polyporaceae</taxon>
        <taxon>Trametes</taxon>
    </lineage>
</organism>
<evidence type="ECO:0000256" key="3">
    <source>
        <dbReference type="ARBA" id="ARBA00005179"/>
    </source>
</evidence>